<feature type="domain" description="Solute-binding protein family 3/N-terminal" evidence="5">
    <location>
        <begin position="70"/>
        <end position="298"/>
    </location>
</feature>
<dbReference type="PROSITE" id="PS01039">
    <property type="entry name" value="SBP_BACTERIAL_3"/>
    <property type="match status" value="1"/>
</dbReference>
<evidence type="ECO:0000256" key="1">
    <source>
        <dbReference type="ARBA" id="ARBA00004196"/>
    </source>
</evidence>
<accession>A0A8B6M7Q6</accession>
<sequence>MRPRASRSAPLSLITSIPRRTPLPARDPFRLDPGGSSAYSRLLQIIAALAALLVFLAPSGTKAQEQVWTEIKIASEGARPPYNYLDANNELAGFEIDLGRDLCARMKVTCRFVTQDWDGLIPGLLNHQYDAIMAALEITDEGREKISFTRPYIRMPSAFMASRQSSITNTTPDGLVGKTIGVESGGAHESYLDEVYKRSDIRPYATLEEAILDLAEGRLDLVIGDKDALVDFLKSRKEGQCCRLVADAPHDPAFFGDGIGIGLRKQDVDLKAMFEKALDESMADGSFARIREKYFDYKIN</sequence>
<evidence type="ECO:0000313" key="6">
    <source>
        <dbReference type="EMBL" id="VTZ50920.1"/>
    </source>
</evidence>
<evidence type="ECO:0000256" key="2">
    <source>
        <dbReference type="ARBA" id="ARBA00010333"/>
    </source>
</evidence>
<evidence type="ECO:0000256" key="4">
    <source>
        <dbReference type="RuleBase" id="RU003744"/>
    </source>
</evidence>
<dbReference type="InterPro" id="IPR001638">
    <property type="entry name" value="Solute-binding_3/MltF_N"/>
</dbReference>
<comment type="similarity">
    <text evidence="2 4">Belongs to the bacterial solute-binding protein 3 family.</text>
</comment>
<dbReference type="PANTHER" id="PTHR35936:SF17">
    <property type="entry name" value="ARGININE-BINDING EXTRACELLULAR PROTEIN ARTP"/>
    <property type="match status" value="1"/>
</dbReference>
<evidence type="ECO:0000313" key="7">
    <source>
        <dbReference type="Proteomes" id="UP000485880"/>
    </source>
</evidence>
<gene>
    <name evidence="6" type="ORF">MPC4_30104</name>
</gene>
<dbReference type="Pfam" id="PF00497">
    <property type="entry name" value="SBP_bac_3"/>
    <property type="match status" value="1"/>
</dbReference>
<dbReference type="RefSeq" id="WP_174512852.1">
    <property type="nucleotide sequence ID" value="NZ_CABFMQ020000087.1"/>
</dbReference>
<reference evidence="6 7" key="1">
    <citation type="submission" date="2019-05" db="EMBL/GenBank/DDBJ databases">
        <authorList>
            <person name="Farhan Ul Haque M."/>
        </authorList>
    </citation>
    <scope>NUCLEOTIDE SEQUENCE [LARGE SCALE GENOMIC DNA]</scope>
    <source>
        <strain evidence="6">2</strain>
    </source>
</reference>
<dbReference type="InterPro" id="IPR018313">
    <property type="entry name" value="SBP_3_CS"/>
</dbReference>
<comment type="caution">
    <text evidence="6">The sequence shown here is derived from an EMBL/GenBank/DDBJ whole genome shotgun (WGS) entry which is preliminary data.</text>
</comment>
<proteinExistence type="inferred from homology"/>
<keyword evidence="3" id="KW-0732">Signal</keyword>
<dbReference type="Proteomes" id="UP000485880">
    <property type="component" value="Unassembled WGS sequence"/>
</dbReference>
<dbReference type="GO" id="GO:0030313">
    <property type="term" value="C:cell envelope"/>
    <property type="evidence" value="ECO:0007669"/>
    <property type="project" value="UniProtKB-SubCell"/>
</dbReference>
<dbReference type="Gene3D" id="3.40.190.10">
    <property type="entry name" value="Periplasmic binding protein-like II"/>
    <property type="match status" value="2"/>
</dbReference>
<dbReference type="CDD" id="cd01001">
    <property type="entry name" value="PBP2_HisJ_LAO_like"/>
    <property type="match status" value="1"/>
</dbReference>
<evidence type="ECO:0000259" key="5">
    <source>
        <dbReference type="SMART" id="SM00062"/>
    </source>
</evidence>
<dbReference type="SMART" id="SM00062">
    <property type="entry name" value="PBPb"/>
    <property type="match status" value="1"/>
</dbReference>
<evidence type="ECO:0000256" key="3">
    <source>
        <dbReference type="ARBA" id="ARBA00022729"/>
    </source>
</evidence>
<dbReference type="AlphaFoldDB" id="A0A8B6M7Q6"/>
<keyword evidence="7" id="KW-1185">Reference proteome</keyword>
<protein>
    <submittedName>
        <fullName evidence="6">Extracellular solute-binding protein family 3</fullName>
    </submittedName>
</protein>
<organism evidence="6 7">
    <name type="scientific">Methylocella tundrae</name>
    <dbReference type="NCBI Taxonomy" id="227605"/>
    <lineage>
        <taxon>Bacteria</taxon>
        <taxon>Pseudomonadati</taxon>
        <taxon>Pseudomonadota</taxon>
        <taxon>Alphaproteobacteria</taxon>
        <taxon>Hyphomicrobiales</taxon>
        <taxon>Beijerinckiaceae</taxon>
        <taxon>Methylocella</taxon>
    </lineage>
</organism>
<dbReference type="EMBL" id="CABFMQ020000087">
    <property type="protein sequence ID" value="VTZ50920.1"/>
    <property type="molecule type" value="Genomic_DNA"/>
</dbReference>
<name>A0A8B6M7Q6_METTU</name>
<dbReference type="SUPFAM" id="SSF53850">
    <property type="entry name" value="Periplasmic binding protein-like II"/>
    <property type="match status" value="1"/>
</dbReference>
<dbReference type="PANTHER" id="PTHR35936">
    <property type="entry name" value="MEMBRANE-BOUND LYTIC MUREIN TRANSGLYCOSYLASE F"/>
    <property type="match status" value="1"/>
</dbReference>
<comment type="subcellular location">
    <subcellularLocation>
        <location evidence="1">Cell envelope</location>
    </subcellularLocation>
</comment>